<comment type="caution">
    <text evidence="1">The sequence shown here is derived from an EMBL/GenBank/DDBJ whole genome shotgun (WGS) entry which is preliminary data.</text>
</comment>
<accession>A0A2R7Z3J0</accession>
<keyword evidence="2" id="KW-1185">Reference proteome</keyword>
<reference evidence="1 2" key="1">
    <citation type="submission" date="2018-03" db="EMBL/GenBank/DDBJ databases">
        <authorList>
            <person name="Keele B.F."/>
        </authorList>
    </citation>
    <scope>NUCLEOTIDE SEQUENCE [LARGE SCALE GENOMIC DNA]</scope>
    <source>
        <strain evidence="1 2">IB-3</strain>
    </source>
</reference>
<protein>
    <submittedName>
        <fullName evidence="1">Uncharacterized protein</fullName>
    </submittedName>
</protein>
<evidence type="ECO:0000313" key="1">
    <source>
        <dbReference type="EMBL" id="PUA82779.1"/>
    </source>
</evidence>
<organism evidence="1 2">
    <name type="scientific">Nocardioides currus</name>
    <dbReference type="NCBI Taxonomy" id="2133958"/>
    <lineage>
        <taxon>Bacteria</taxon>
        <taxon>Bacillati</taxon>
        <taxon>Actinomycetota</taxon>
        <taxon>Actinomycetes</taxon>
        <taxon>Propionibacteriales</taxon>
        <taxon>Nocardioidaceae</taxon>
        <taxon>Nocardioides</taxon>
    </lineage>
</organism>
<dbReference type="Proteomes" id="UP000244867">
    <property type="component" value="Unassembled WGS sequence"/>
</dbReference>
<gene>
    <name evidence="1" type="ORF">C7S10_03435</name>
</gene>
<dbReference type="AlphaFoldDB" id="A0A2R7Z3J0"/>
<name>A0A2R7Z3J0_9ACTN</name>
<evidence type="ECO:0000313" key="2">
    <source>
        <dbReference type="Proteomes" id="UP000244867"/>
    </source>
</evidence>
<sequence length="221" mass="23255">MRFNVQADGTLEGDDGSAGIFAAALRYVCRMGAQMGALLDVGPLERVSTISTVSVMARVDGIAPDLSIAAEVDVQSHALVRRPSPVPVPGLTVSEAINRSLRRVTVDLASDWAAVMTDDARVIGAVHDESAGHAAPAGLPDVGLRALAVLASLDEPRRESGVRFDFVRGSVLVAALGEHALFSHADRFEPTDVTRTVDAVRNILAAVELRHAPSVTAYSRA</sequence>
<dbReference type="EMBL" id="PYXZ01000001">
    <property type="protein sequence ID" value="PUA82779.1"/>
    <property type="molecule type" value="Genomic_DNA"/>
</dbReference>
<proteinExistence type="predicted"/>